<dbReference type="CDD" id="cd06583">
    <property type="entry name" value="PGRP"/>
    <property type="match status" value="1"/>
</dbReference>
<evidence type="ECO:0000256" key="4">
    <source>
        <dbReference type="ARBA" id="ARBA00023316"/>
    </source>
</evidence>
<organism evidence="7">
    <name type="scientific">Roseihalotalea indica</name>
    <dbReference type="NCBI Taxonomy" id="2867963"/>
    <lineage>
        <taxon>Bacteria</taxon>
        <taxon>Pseudomonadati</taxon>
        <taxon>Bacteroidota</taxon>
        <taxon>Cytophagia</taxon>
        <taxon>Cytophagales</taxon>
        <taxon>Catalimonadaceae</taxon>
        <taxon>Roseihalotalea</taxon>
    </lineage>
</organism>
<dbReference type="Pfam" id="PF01510">
    <property type="entry name" value="Amidase_2"/>
    <property type="match status" value="1"/>
</dbReference>
<feature type="domain" description="N-acetylmuramoyl-L-alanine amidase" evidence="6">
    <location>
        <begin position="54"/>
        <end position="188"/>
    </location>
</feature>
<dbReference type="GO" id="GO:0071555">
    <property type="term" value="P:cell wall organization"/>
    <property type="evidence" value="ECO:0007669"/>
    <property type="project" value="UniProtKB-KW"/>
</dbReference>
<keyword evidence="4" id="KW-0961">Cell wall biogenesis/degradation</keyword>
<dbReference type="PANTHER" id="PTHR30417">
    <property type="entry name" value="N-ACETYLMURAMOYL-L-ALANINE AMIDASE AMID"/>
    <property type="match status" value="1"/>
</dbReference>
<evidence type="ECO:0000313" key="7">
    <source>
        <dbReference type="EMBL" id="WKN37772.1"/>
    </source>
</evidence>
<gene>
    <name evidence="7" type="ORF">K4G66_03495</name>
</gene>
<feature type="signal peptide" evidence="5">
    <location>
        <begin position="1"/>
        <end position="19"/>
    </location>
</feature>
<dbReference type="AlphaFoldDB" id="A0AA49GNT5"/>
<keyword evidence="3 7" id="KW-0378">Hydrolase</keyword>
<sequence>MMFFSLIRWVFTGVVLSLAACKTAPPSVSIQSRPIIFNEERKQLSLQYMQEHYGMTPQTPTIDPRMIVVHWTAIPTLEESFEAFYEPTLPASRAIIGKASPLNVSVPYLIDRDGTIYQLMPDSLFARHVIGLNYCAIGIENVGNGDQYPLTEAQLDSNEKLIRYLMDKYPVEYVIGHHEYQQFIDHPLWKEKDAAYLTEKDDPGDAFMTQLRNRLSDLEMKPLPQADSIRQGIVGQVRWYEGNLMPTIVEDTTNHQPYNGEAVQRTLQVYELTTRDQATERAGFFHDLTTERVATVNTNATGHFQLSLPPGQYSVLVEEERGLFANQFDGEGHIFPITVHADSISRLEIKIDYKAVY</sequence>
<reference evidence="7" key="1">
    <citation type="journal article" date="2023" name="Comput. Struct. Biotechnol. J.">
        <title>Discovery of a novel marine Bacteroidetes with a rich repertoire of carbohydrate-active enzymes.</title>
        <authorList>
            <person name="Chen B."/>
            <person name="Liu G."/>
            <person name="Chen Q."/>
            <person name="Wang H."/>
            <person name="Liu L."/>
            <person name="Tang K."/>
        </authorList>
    </citation>
    <scope>NUCLEOTIDE SEQUENCE</scope>
    <source>
        <strain evidence="7">TK19036</strain>
    </source>
</reference>
<evidence type="ECO:0000256" key="1">
    <source>
        <dbReference type="ARBA" id="ARBA00001561"/>
    </source>
</evidence>
<dbReference type="GO" id="GO:0009253">
    <property type="term" value="P:peptidoglycan catabolic process"/>
    <property type="evidence" value="ECO:0007669"/>
    <property type="project" value="InterPro"/>
</dbReference>
<dbReference type="PANTHER" id="PTHR30417:SF1">
    <property type="entry name" value="N-ACETYLMURAMOYL-L-ALANINE AMIDASE AMID"/>
    <property type="match status" value="1"/>
</dbReference>
<reference evidence="7" key="2">
    <citation type="journal article" date="2024" name="Antonie Van Leeuwenhoek">
        <title>Roseihalotalea indica gen. nov., sp. nov., a halophilic Bacteroidetes from mesopelagic Southwest Indian Ocean with higher carbohydrate metabolic potential.</title>
        <authorList>
            <person name="Chen B."/>
            <person name="Zhang M."/>
            <person name="Lin D."/>
            <person name="Ye J."/>
            <person name="Tang K."/>
        </authorList>
    </citation>
    <scope>NUCLEOTIDE SEQUENCE</scope>
    <source>
        <strain evidence="7">TK19036</strain>
    </source>
</reference>
<protein>
    <recommendedName>
        <fullName evidence="2">N-acetylmuramoyl-L-alanine amidase</fullName>
        <ecNumber evidence="2">3.5.1.28</ecNumber>
    </recommendedName>
</protein>
<dbReference type="EMBL" id="CP120682">
    <property type="protein sequence ID" value="WKN37772.1"/>
    <property type="molecule type" value="Genomic_DNA"/>
</dbReference>
<keyword evidence="5" id="KW-0732">Signal</keyword>
<name>A0AA49GNT5_9BACT</name>
<dbReference type="GO" id="GO:0009254">
    <property type="term" value="P:peptidoglycan turnover"/>
    <property type="evidence" value="ECO:0007669"/>
    <property type="project" value="TreeGrafter"/>
</dbReference>
<dbReference type="SUPFAM" id="SSF55846">
    <property type="entry name" value="N-acetylmuramoyl-L-alanine amidase-like"/>
    <property type="match status" value="1"/>
</dbReference>
<dbReference type="InterPro" id="IPR036505">
    <property type="entry name" value="Amidase/PGRP_sf"/>
</dbReference>
<dbReference type="GO" id="GO:0008745">
    <property type="term" value="F:N-acetylmuramoyl-L-alanine amidase activity"/>
    <property type="evidence" value="ECO:0007669"/>
    <property type="project" value="UniProtKB-EC"/>
</dbReference>
<dbReference type="SMART" id="SM00644">
    <property type="entry name" value="Ami_2"/>
    <property type="match status" value="1"/>
</dbReference>
<feature type="chain" id="PRO_5041240668" description="N-acetylmuramoyl-L-alanine amidase" evidence="5">
    <location>
        <begin position="20"/>
        <end position="357"/>
    </location>
</feature>
<evidence type="ECO:0000256" key="5">
    <source>
        <dbReference type="SAM" id="SignalP"/>
    </source>
</evidence>
<dbReference type="EC" id="3.5.1.28" evidence="2"/>
<evidence type="ECO:0000256" key="2">
    <source>
        <dbReference type="ARBA" id="ARBA00011901"/>
    </source>
</evidence>
<evidence type="ECO:0000256" key="3">
    <source>
        <dbReference type="ARBA" id="ARBA00022801"/>
    </source>
</evidence>
<dbReference type="InterPro" id="IPR002502">
    <property type="entry name" value="Amidase_domain"/>
</dbReference>
<proteinExistence type="predicted"/>
<comment type="catalytic activity">
    <reaction evidence="1">
        <text>Hydrolyzes the link between N-acetylmuramoyl residues and L-amino acid residues in certain cell-wall glycopeptides.</text>
        <dbReference type="EC" id="3.5.1.28"/>
    </reaction>
</comment>
<evidence type="ECO:0000259" key="6">
    <source>
        <dbReference type="SMART" id="SM00644"/>
    </source>
</evidence>
<dbReference type="Gene3D" id="3.40.80.10">
    <property type="entry name" value="Peptidoglycan recognition protein-like"/>
    <property type="match status" value="1"/>
</dbReference>
<accession>A0AA49GNT5</accession>
<dbReference type="InterPro" id="IPR051206">
    <property type="entry name" value="NAMLAA_amidase_2"/>
</dbReference>